<evidence type="ECO:0000313" key="4">
    <source>
        <dbReference type="EMBL" id="BCK54650.1"/>
    </source>
</evidence>
<dbReference type="PROSITE" id="PS00061">
    <property type="entry name" value="ADH_SHORT"/>
    <property type="match status" value="1"/>
</dbReference>
<dbReference type="PRINTS" id="PR00080">
    <property type="entry name" value="SDRFAMILY"/>
</dbReference>
<dbReference type="InterPro" id="IPR036291">
    <property type="entry name" value="NAD(P)-bd_dom_sf"/>
</dbReference>
<feature type="domain" description="Ketoreductase" evidence="3">
    <location>
        <begin position="9"/>
        <end position="207"/>
    </location>
</feature>
<dbReference type="InterPro" id="IPR002347">
    <property type="entry name" value="SDR_fam"/>
</dbReference>
<dbReference type="AlphaFoldDB" id="A0A7G1KI10"/>
<dbReference type="Proteomes" id="UP000516173">
    <property type="component" value="Chromosome"/>
</dbReference>
<dbReference type="GO" id="GO:0016491">
    <property type="term" value="F:oxidoreductase activity"/>
    <property type="evidence" value="ECO:0007669"/>
    <property type="project" value="UniProtKB-KW"/>
</dbReference>
<dbReference type="KEGG" id="nwl:NWFMUON74_24220"/>
<dbReference type="InterPro" id="IPR057326">
    <property type="entry name" value="KR_dom"/>
</dbReference>
<sequence>MSDKTFADKHILVTGGGSGIGRAAALAFAEQGAASVTVTGRRREPLEEVAASHQVVVPVVADVTAEAGAAAVAESITERGGVLDVIVHNAGVFRRTPLADLDLTAVRELLRVNVFGPVLLTAKLLPSLRSPGGAVVVVSSINGRVAAAGTSVYSATKAAADSLIANWAIELAPKGIRANGVAPGTVPTRILAAGGVTENDADEWRDDYARTAPAGRIGRVEDVVPWITRLAEPASSWVTGEVIVVDGGKTLVGF</sequence>
<comment type="similarity">
    <text evidence="1">Belongs to the short-chain dehydrogenases/reductases (SDR) family.</text>
</comment>
<evidence type="ECO:0000259" key="3">
    <source>
        <dbReference type="SMART" id="SM00822"/>
    </source>
</evidence>
<dbReference type="RefSeq" id="WP_187687883.1">
    <property type="nucleotide sequence ID" value="NZ_AP023396.1"/>
</dbReference>
<dbReference type="Gene3D" id="3.40.50.720">
    <property type="entry name" value="NAD(P)-binding Rossmann-like Domain"/>
    <property type="match status" value="1"/>
</dbReference>
<dbReference type="PRINTS" id="PR00081">
    <property type="entry name" value="GDHRDH"/>
</dbReference>
<evidence type="ECO:0000256" key="1">
    <source>
        <dbReference type="ARBA" id="ARBA00006484"/>
    </source>
</evidence>
<keyword evidence="2" id="KW-0560">Oxidoreductase</keyword>
<dbReference type="PANTHER" id="PTHR43975">
    <property type="entry name" value="ZGC:101858"/>
    <property type="match status" value="1"/>
</dbReference>
<dbReference type="CDD" id="cd05233">
    <property type="entry name" value="SDR_c"/>
    <property type="match status" value="1"/>
</dbReference>
<dbReference type="InterPro" id="IPR020904">
    <property type="entry name" value="Sc_DH/Rdtase_CS"/>
</dbReference>
<dbReference type="FunFam" id="3.40.50.720:FF:000084">
    <property type="entry name" value="Short-chain dehydrogenase reductase"/>
    <property type="match status" value="1"/>
</dbReference>
<evidence type="ECO:0000256" key="2">
    <source>
        <dbReference type="ARBA" id="ARBA00023002"/>
    </source>
</evidence>
<keyword evidence="5" id="KW-1185">Reference proteome</keyword>
<organism evidence="4 5">
    <name type="scientific">Nocardia wallacei</name>
    <dbReference type="NCBI Taxonomy" id="480035"/>
    <lineage>
        <taxon>Bacteria</taxon>
        <taxon>Bacillati</taxon>
        <taxon>Actinomycetota</taxon>
        <taxon>Actinomycetes</taxon>
        <taxon>Mycobacteriales</taxon>
        <taxon>Nocardiaceae</taxon>
        <taxon>Nocardia</taxon>
    </lineage>
</organism>
<evidence type="ECO:0000313" key="5">
    <source>
        <dbReference type="Proteomes" id="UP000516173"/>
    </source>
</evidence>
<accession>A0A7G1KI10</accession>
<protein>
    <submittedName>
        <fullName evidence="4">Ketoreductase</fullName>
    </submittedName>
</protein>
<dbReference type="GeneID" id="80346982"/>
<reference evidence="4 5" key="1">
    <citation type="submission" date="2020-08" db="EMBL/GenBank/DDBJ databases">
        <title>Genome Sequencing of Nocardia wallacei strain FMUON74 and assembly.</title>
        <authorList>
            <person name="Toyokawa M."/>
            <person name="Uesaka K."/>
        </authorList>
    </citation>
    <scope>NUCLEOTIDE SEQUENCE [LARGE SCALE GENOMIC DNA]</scope>
    <source>
        <strain evidence="4 5">FMUON74</strain>
    </source>
</reference>
<proteinExistence type="inferred from homology"/>
<dbReference type="PANTHER" id="PTHR43975:SF2">
    <property type="entry name" value="EG:BACR7A4.14 PROTEIN-RELATED"/>
    <property type="match status" value="1"/>
</dbReference>
<dbReference type="SMART" id="SM00822">
    <property type="entry name" value="PKS_KR"/>
    <property type="match status" value="1"/>
</dbReference>
<dbReference type="SUPFAM" id="SSF51735">
    <property type="entry name" value="NAD(P)-binding Rossmann-fold domains"/>
    <property type="match status" value="1"/>
</dbReference>
<dbReference type="Pfam" id="PF13561">
    <property type="entry name" value="adh_short_C2"/>
    <property type="match status" value="1"/>
</dbReference>
<dbReference type="EMBL" id="AP023396">
    <property type="protein sequence ID" value="BCK54650.1"/>
    <property type="molecule type" value="Genomic_DNA"/>
</dbReference>
<name>A0A7G1KI10_9NOCA</name>
<gene>
    <name evidence="4" type="ORF">NWFMUON74_24220</name>
</gene>